<evidence type="ECO:0000256" key="2">
    <source>
        <dbReference type="ARBA" id="ARBA00023125"/>
    </source>
</evidence>
<reference evidence="5" key="1">
    <citation type="submission" date="2020-05" db="EMBL/GenBank/DDBJ databases">
        <authorList>
            <person name="Chiriac C."/>
            <person name="Salcher M."/>
            <person name="Ghai R."/>
            <person name="Kavagutti S V."/>
        </authorList>
    </citation>
    <scope>NUCLEOTIDE SEQUENCE</scope>
</reference>
<dbReference type="PROSITE" id="PS50977">
    <property type="entry name" value="HTH_TETR_2"/>
    <property type="match status" value="1"/>
</dbReference>
<evidence type="ECO:0000259" key="4">
    <source>
        <dbReference type="PROSITE" id="PS50977"/>
    </source>
</evidence>
<dbReference type="PANTHER" id="PTHR30055">
    <property type="entry name" value="HTH-TYPE TRANSCRIPTIONAL REGULATOR RUTR"/>
    <property type="match status" value="1"/>
</dbReference>
<evidence type="ECO:0000256" key="1">
    <source>
        <dbReference type="ARBA" id="ARBA00023015"/>
    </source>
</evidence>
<dbReference type="EMBL" id="CAEZUZ010000079">
    <property type="protein sequence ID" value="CAB4616489.1"/>
    <property type="molecule type" value="Genomic_DNA"/>
</dbReference>
<dbReference type="Gene3D" id="1.10.357.10">
    <property type="entry name" value="Tetracycline Repressor, domain 2"/>
    <property type="match status" value="1"/>
</dbReference>
<keyword evidence="2" id="KW-0238">DNA-binding</keyword>
<dbReference type="SUPFAM" id="SSF46689">
    <property type="entry name" value="Homeodomain-like"/>
    <property type="match status" value="1"/>
</dbReference>
<proteinExistence type="predicted"/>
<keyword evidence="3" id="KW-0804">Transcription</keyword>
<evidence type="ECO:0000313" key="5">
    <source>
        <dbReference type="EMBL" id="CAB4616489.1"/>
    </source>
</evidence>
<accession>A0A6J6HY48</accession>
<gene>
    <name evidence="5" type="ORF">UFOPK1889_00593</name>
</gene>
<dbReference type="AlphaFoldDB" id="A0A6J6HY48"/>
<dbReference type="PANTHER" id="PTHR30055:SF234">
    <property type="entry name" value="HTH-TYPE TRANSCRIPTIONAL REGULATOR BETI"/>
    <property type="match status" value="1"/>
</dbReference>
<dbReference type="InterPro" id="IPR001647">
    <property type="entry name" value="HTH_TetR"/>
</dbReference>
<dbReference type="GO" id="GO:0000976">
    <property type="term" value="F:transcription cis-regulatory region binding"/>
    <property type="evidence" value="ECO:0007669"/>
    <property type="project" value="TreeGrafter"/>
</dbReference>
<evidence type="ECO:0000256" key="3">
    <source>
        <dbReference type="ARBA" id="ARBA00023163"/>
    </source>
</evidence>
<keyword evidence="1" id="KW-0805">Transcription regulation</keyword>
<dbReference type="InterPro" id="IPR050109">
    <property type="entry name" value="HTH-type_TetR-like_transc_reg"/>
</dbReference>
<sequence length="210" mass="23986">MTLEQPSPARERILLAARETVDENGILGLRLKDIAEKANVSIPLIHKYFGDRVNLVAEVLGEMYLEHDIDRLQNFADYFNALPNPTAEDLLPLFAYTQEDWRMKRRWSRMQILAIAAENPVLRDRVAQVQEQINAHLIGFVQEARNKLGLKNYPVTNRALALLVQMYAFGFVMNDTLDHVGAAVPNEEILELMKAWVMPVFTEESTPPLD</sequence>
<feature type="domain" description="HTH tetR-type" evidence="4">
    <location>
        <begin position="7"/>
        <end position="67"/>
    </location>
</feature>
<dbReference type="Pfam" id="PF00440">
    <property type="entry name" value="TetR_N"/>
    <property type="match status" value="1"/>
</dbReference>
<dbReference type="GO" id="GO:0003700">
    <property type="term" value="F:DNA-binding transcription factor activity"/>
    <property type="evidence" value="ECO:0007669"/>
    <property type="project" value="TreeGrafter"/>
</dbReference>
<name>A0A6J6HY48_9ZZZZ</name>
<organism evidence="5">
    <name type="scientific">freshwater metagenome</name>
    <dbReference type="NCBI Taxonomy" id="449393"/>
    <lineage>
        <taxon>unclassified sequences</taxon>
        <taxon>metagenomes</taxon>
        <taxon>ecological metagenomes</taxon>
    </lineage>
</organism>
<dbReference type="InterPro" id="IPR009057">
    <property type="entry name" value="Homeodomain-like_sf"/>
</dbReference>
<protein>
    <submittedName>
        <fullName evidence="5">Unannotated protein</fullName>
    </submittedName>
</protein>